<reference evidence="1" key="2">
    <citation type="journal article" date="2022" name="Sci. Total Environ.">
        <title>Prevalence, transmission, and molecular epidemiology of tet(X)-positive bacteria among humans, animals, and environmental niches in China: An epidemiological, and genomic-based study.</title>
        <authorList>
            <person name="Dong N."/>
            <person name="Zeng Y."/>
            <person name="Cai C."/>
            <person name="Sun C."/>
            <person name="Lu J."/>
            <person name="Liu C."/>
            <person name="Zhou H."/>
            <person name="Sun Q."/>
            <person name="Shu L."/>
            <person name="Wang H."/>
            <person name="Wang Y."/>
            <person name="Wang S."/>
            <person name="Wu C."/>
            <person name="Chan E.W."/>
            <person name="Chen G."/>
            <person name="Shen Z."/>
            <person name="Chen S."/>
            <person name="Zhang R."/>
        </authorList>
    </citation>
    <scope>NUCLEOTIDE SEQUENCE</scope>
    <source>
        <strain evidence="1">R1692</strain>
    </source>
</reference>
<evidence type="ECO:0000313" key="1">
    <source>
        <dbReference type="EMBL" id="MDM1049340.1"/>
    </source>
</evidence>
<gene>
    <name evidence="1" type="ORF">HX018_13945</name>
</gene>
<dbReference type="EMBL" id="JACAGK010000044">
    <property type="protein sequence ID" value="MDM1049340.1"/>
    <property type="molecule type" value="Genomic_DNA"/>
</dbReference>
<evidence type="ECO:0000313" key="2">
    <source>
        <dbReference type="Proteomes" id="UP001170954"/>
    </source>
</evidence>
<sequence length="81" mass="9620">MIKITNKIPSPSREAWDVIMSKMEVGDSFPVDNGKEKAVRHSAWRYFHRIDLKTQKPVSNKVFTVRRDPTDLLNFRCWRDE</sequence>
<proteinExistence type="predicted"/>
<organism evidence="1 2">
    <name type="scientific">Sphingobacterium hotanense</name>
    <dbReference type="NCBI Taxonomy" id="649196"/>
    <lineage>
        <taxon>Bacteria</taxon>
        <taxon>Pseudomonadati</taxon>
        <taxon>Bacteroidota</taxon>
        <taxon>Sphingobacteriia</taxon>
        <taxon>Sphingobacteriales</taxon>
        <taxon>Sphingobacteriaceae</taxon>
        <taxon>Sphingobacterium</taxon>
    </lineage>
</organism>
<accession>A0ABT7NQ97</accession>
<reference evidence="1" key="1">
    <citation type="submission" date="2020-06" db="EMBL/GenBank/DDBJ databases">
        <authorList>
            <person name="Dong N."/>
        </authorList>
    </citation>
    <scope>NUCLEOTIDE SEQUENCE</scope>
    <source>
        <strain evidence="1">R1692</strain>
    </source>
</reference>
<dbReference type="Proteomes" id="UP001170954">
    <property type="component" value="Unassembled WGS sequence"/>
</dbReference>
<keyword evidence="2" id="KW-1185">Reference proteome</keyword>
<comment type="caution">
    <text evidence="1">The sequence shown here is derived from an EMBL/GenBank/DDBJ whole genome shotgun (WGS) entry which is preliminary data.</text>
</comment>
<dbReference type="RefSeq" id="WP_286651782.1">
    <property type="nucleotide sequence ID" value="NZ_JACAGK010000044.1"/>
</dbReference>
<protein>
    <submittedName>
        <fullName evidence="1">Uncharacterized protein</fullName>
    </submittedName>
</protein>
<name>A0ABT7NQ97_9SPHI</name>